<evidence type="ECO:0000313" key="1">
    <source>
        <dbReference type="EMBL" id="KAF0899389.1"/>
    </source>
</evidence>
<keyword evidence="2" id="KW-1185">Reference proteome</keyword>
<dbReference type="EMBL" id="SPHZ02000009">
    <property type="protein sequence ID" value="KAF0899389.1"/>
    <property type="molecule type" value="Genomic_DNA"/>
</dbReference>
<protein>
    <submittedName>
        <fullName evidence="1">Uncharacterized protein</fullName>
    </submittedName>
</protein>
<organism evidence="1 2">
    <name type="scientific">Oryza meyeriana var. granulata</name>
    <dbReference type="NCBI Taxonomy" id="110450"/>
    <lineage>
        <taxon>Eukaryota</taxon>
        <taxon>Viridiplantae</taxon>
        <taxon>Streptophyta</taxon>
        <taxon>Embryophyta</taxon>
        <taxon>Tracheophyta</taxon>
        <taxon>Spermatophyta</taxon>
        <taxon>Magnoliopsida</taxon>
        <taxon>Liliopsida</taxon>
        <taxon>Poales</taxon>
        <taxon>Poaceae</taxon>
        <taxon>BOP clade</taxon>
        <taxon>Oryzoideae</taxon>
        <taxon>Oryzeae</taxon>
        <taxon>Oryzinae</taxon>
        <taxon>Oryza</taxon>
        <taxon>Oryza meyeriana</taxon>
    </lineage>
</organism>
<dbReference type="Proteomes" id="UP000479710">
    <property type="component" value="Unassembled WGS sequence"/>
</dbReference>
<sequence>MVGPTYQWEREVEGAGPDGPLVSVGGVKRWDRLGPLVGGGKGEAQCGGVDVVVAGGGGRQRAYGATTVSGGGGKGLGRHKQS</sequence>
<comment type="caution">
    <text evidence="1">The sequence shown here is derived from an EMBL/GenBank/DDBJ whole genome shotgun (WGS) entry which is preliminary data.</text>
</comment>
<proteinExistence type="predicted"/>
<dbReference type="AlphaFoldDB" id="A0A6G1CGS3"/>
<evidence type="ECO:0000313" key="2">
    <source>
        <dbReference type="Proteomes" id="UP000479710"/>
    </source>
</evidence>
<reference evidence="1 2" key="1">
    <citation type="submission" date="2019-11" db="EMBL/GenBank/DDBJ databases">
        <title>Whole genome sequence of Oryza granulata.</title>
        <authorList>
            <person name="Li W."/>
        </authorList>
    </citation>
    <scope>NUCLEOTIDE SEQUENCE [LARGE SCALE GENOMIC DNA]</scope>
    <source>
        <strain evidence="2">cv. Menghai</strain>
        <tissue evidence="1">Leaf</tissue>
    </source>
</reference>
<accession>A0A6G1CGS3</accession>
<gene>
    <name evidence="1" type="ORF">E2562_019509</name>
</gene>
<name>A0A6G1CGS3_9ORYZ</name>